<feature type="transmembrane region" description="Helical" evidence="1">
    <location>
        <begin position="238"/>
        <end position="261"/>
    </location>
</feature>
<dbReference type="Proteomes" id="UP000642993">
    <property type="component" value="Unassembled WGS sequence"/>
</dbReference>
<dbReference type="Pfam" id="PF09948">
    <property type="entry name" value="PpoB2"/>
    <property type="match status" value="1"/>
</dbReference>
<feature type="transmembrane region" description="Helical" evidence="1">
    <location>
        <begin position="193"/>
        <end position="226"/>
    </location>
</feature>
<evidence type="ECO:0000313" key="3">
    <source>
        <dbReference type="Proteomes" id="UP000642993"/>
    </source>
</evidence>
<feature type="transmembrane region" description="Helical" evidence="1">
    <location>
        <begin position="98"/>
        <end position="117"/>
    </location>
</feature>
<reference evidence="2" key="1">
    <citation type="submission" date="2020-09" db="EMBL/GenBank/DDBJ databases">
        <title>Hoyosella lacisalsi sp. nov., a halotolerant actinobacterium isolated from soil of Lake Gudzhirganskoe.</title>
        <authorList>
            <person name="Yang Q."/>
            <person name="Guo P.Y."/>
            <person name="Liu S.W."/>
            <person name="Li F.N."/>
            <person name="Sun C.H."/>
        </authorList>
    </citation>
    <scope>NUCLEOTIDE SEQUENCE</scope>
    <source>
        <strain evidence="2">G463</strain>
    </source>
</reference>
<sequence>MVTSQKITRDRKREWMRESMPPAVMMLIAIAGWWWLATRPSMSGSEMTGSGMDMAEQGMTMTFVGFLVAWVVMMTAMMFPATAPVVRIYARAAAQGRVAPVPFFVVGYLAVWSAVGLPGYVAWQQWNGPIQEASPSAARVAGIVALLAAVYQLTPLKQACLAHCRSPLGFFLHHGKHLDRPVGAMVAGLRHGVVCLGCCWMLMGLMIALGAMNLVWMVVVAIIILIEKTAPHGRALGMAAGMAFAALGVALLVSPGLAAILM</sequence>
<accession>A0A927PL34</accession>
<proteinExistence type="predicted"/>
<protein>
    <submittedName>
        <fullName evidence="2">DUF2182 domain-containing protein</fullName>
    </submittedName>
</protein>
<feature type="transmembrane region" description="Helical" evidence="1">
    <location>
        <begin position="20"/>
        <end position="38"/>
    </location>
</feature>
<keyword evidence="1" id="KW-1133">Transmembrane helix</keyword>
<dbReference type="InterPro" id="IPR018688">
    <property type="entry name" value="PpoB2-like"/>
</dbReference>
<keyword evidence="1" id="KW-0472">Membrane</keyword>
<name>A0A927PL34_9ACTN</name>
<evidence type="ECO:0000313" key="2">
    <source>
        <dbReference type="EMBL" id="MBD8504982.1"/>
    </source>
</evidence>
<dbReference type="AlphaFoldDB" id="A0A927PL34"/>
<organism evidence="2 3">
    <name type="scientific">Lolliginicoccus lacisalsi</name>
    <dbReference type="NCBI Taxonomy" id="2742202"/>
    <lineage>
        <taxon>Bacteria</taxon>
        <taxon>Bacillati</taxon>
        <taxon>Actinomycetota</taxon>
        <taxon>Actinomycetes</taxon>
        <taxon>Mycobacteriales</taxon>
        <taxon>Hoyosellaceae</taxon>
        <taxon>Lolliginicoccus</taxon>
    </lineage>
</organism>
<feature type="transmembrane region" description="Helical" evidence="1">
    <location>
        <begin position="137"/>
        <end position="156"/>
    </location>
</feature>
<evidence type="ECO:0000256" key="1">
    <source>
        <dbReference type="SAM" id="Phobius"/>
    </source>
</evidence>
<dbReference type="EMBL" id="JACYWE010000001">
    <property type="protein sequence ID" value="MBD8504982.1"/>
    <property type="molecule type" value="Genomic_DNA"/>
</dbReference>
<keyword evidence="1" id="KW-0812">Transmembrane</keyword>
<gene>
    <name evidence="2" type="ORF">HT102_00575</name>
</gene>
<keyword evidence="3" id="KW-1185">Reference proteome</keyword>
<dbReference type="RefSeq" id="WP_192037475.1">
    <property type="nucleotide sequence ID" value="NZ_JACYWE010000001.1"/>
</dbReference>
<feature type="transmembrane region" description="Helical" evidence="1">
    <location>
        <begin position="58"/>
        <end position="86"/>
    </location>
</feature>
<comment type="caution">
    <text evidence="2">The sequence shown here is derived from an EMBL/GenBank/DDBJ whole genome shotgun (WGS) entry which is preliminary data.</text>
</comment>